<evidence type="ECO:0000313" key="3">
    <source>
        <dbReference type="Proteomes" id="UP001375240"/>
    </source>
</evidence>
<evidence type="ECO:0000313" key="2">
    <source>
        <dbReference type="EMBL" id="KAK6355330.1"/>
    </source>
</evidence>
<proteinExistence type="predicted"/>
<name>A0AAV9V8L5_9PEZI</name>
<dbReference type="PANTHER" id="PTHR21521">
    <property type="entry name" value="AMUN, ISOFORM A"/>
    <property type="match status" value="1"/>
</dbReference>
<protein>
    <submittedName>
        <fullName evidence="2">Uncharacterized protein</fullName>
    </submittedName>
</protein>
<comment type="caution">
    <text evidence="2">The sequence shown here is derived from an EMBL/GenBank/DDBJ whole genome shotgun (WGS) entry which is preliminary data.</text>
</comment>
<feature type="region of interest" description="Disordered" evidence="1">
    <location>
        <begin position="245"/>
        <end position="328"/>
    </location>
</feature>
<keyword evidence="3" id="KW-1185">Reference proteome</keyword>
<gene>
    <name evidence="2" type="ORF">TWF696_004440</name>
</gene>
<feature type="compositionally biased region" description="Basic and acidic residues" evidence="1">
    <location>
        <begin position="36"/>
        <end position="53"/>
    </location>
</feature>
<feature type="compositionally biased region" description="Basic and acidic residues" evidence="1">
    <location>
        <begin position="249"/>
        <end position="260"/>
    </location>
</feature>
<dbReference type="EMBL" id="JAVHNQ010000002">
    <property type="protein sequence ID" value="KAK6355330.1"/>
    <property type="molecule type" value="Genomic_DNA"/>
</dbReference>
<dbReference type="Proteomes" id="UP001375240">
    <property type="component" value="Unassembled WGS sequence"/>
</dbReference>
<accession>A0AAV9V8L5</accession>
<organism evidence="2 3">
    <name type="scientific">Orbilia brochopaga</name>
    <dbReference type="NCBI Taxonomy" id="3140254"/>
    <lineage>
        <taxon>Eukaryota</taxon>
        <taxon>Fungi</taxon>
        <taxon>Dikarya</taxon>
        <taxon>Ascomycota</taxon>
        <taxon>Pezizomycotina</taxon>
        <taxon>Orbiliomycetes</taxon>
        <taxon>Orbiliales</taxon>
        <taxon>Orbiliaceae</taxon>
        <taxon>Orbilia</taxon>
    </lineage>
</organism>
<sequence length="328" mass="36089">MSTPSDITPAEFKAVLSRYPATLKLVSESKQPKKPKPGDSKTLEELDGWRDSVPKLARPRPKGGKLKSEAPVLDASMVKEVVMWKLKRGKFRPTILPLVSSNPVESLQATVEEALSMSPPEQVAPQGDGADDDKALAQVSAMMKVLTKLKGIGPATATAILSAVFPDTIPMFSDEAFRWIMMEDPGSSGGWNRKIAYDAKEYAEFFRRVRRLCRKLLFEGEDTVNAGDIEKVGWVLGQEAALGIGDQETPERKLSAEKPKQPPANVRQRETKQKKASSADREHELSKNVVTDAVETTANLSKIGAKRKEASSAEMPHLLRRSKRNKDA</sequence>
<reference evidence="2 3" key="1">
    <citation type="submission" date="2019-10" db="EMBL/GenBank/DDBJ databases">
        <authorList>
            <person name="Palmer J.M."/>
        </authorList>
    </citation>
    <scope>NUCLEOTIDE SEQUENCE [LARGE SCALE GENOMIC DNA]</scope>
    <source>
        <strain evidence="2 3">TWF696</strain>
    </source>
</reference>
<feature type="compositionally biased region" description="Basic and acidic residues" evidence="1">
    <location>
        <begin position="267"/>
        <end position="286"/>
    </location>
</feature>
<feature type="region of interest" description="Disordered" evidence="1">
    <location>
        <begin position="26"/>
        <end position="68"/>
    </location>
</feature>
<feature type="compositionally biased region" description="Basic residues" evidence="1">
    <location>
        <begin position="318"/>
        <end position="328"/>
    </location>
</feature>
<evidence type="ECO:0000256" key="1">
    <source>
        <dbReference type="SAM" id="MobiDB-lite"/>
    </source>
</evidence>
<dbReference type="PANTHER" id="PTHR21521:SF0">
    <property type="entry name" value="AMUN, ISOFORM A"/>
    <property type="match status" value="1"/>
</dbReference>
<dbReference type="AlphaFoldDB" id="A0AAV9V8L5"/>